<name>A0A834EL91_9CHIR</name>
<gene>
    <name evidence="1" type="ORF">HJG60_009725</name>
</gene>
<sequence length="212" mass="24730">MFYPLLNHPILGISLTETNSFVNVGLEKETTIKNLCWGLLKFLTFWEYLVFQKVGDDGIPTMYHWSRRNNHRLYMRVRLGSMFNNVEQKNQTEFIRLFKNRKTFHFMDFIFRITKSSEETALECRYLTLLPGLHHRTLRSSKAFLNVGKGTPSRGCIHSPSPTHQPRRSLHPSFASRSSVLFCCLFSNLSFTITCIYLNKCSIYSISNLDIT</sequence>
<dbReference type="Proteomes" id="UP000664940">
    <property type="component" value="Unassembled WGS sequence"/>
</dbReference>
<dbReference type="AlphaFoldDB" id="A0A834EL91"/>
<comment type="caution">
    <text evidence="1">The sequence shown here is derived from an EMBL/GenBank/DDBJ whole genome shotgun (WGS) entry which is preliminary data.</text>
</comment>
<organism evidence="1 2">
    <name type="scientific">Phyllostomus discolor</name>
    <name type="common">pale spear-nosed bat</name>
    <dbReference type="NCBI Taxonomy" id="89673"/>
    <lineage>
        <taxon>Eukaryota</taxon>
        <taxon>Metazoa</taxon>
        <taxon>Chordata</taxon>
        <taxon>Craniata</taxon>
        <taxon>Vertebrata</taxon>
        <taxon>Euteleostomi</taxon>
        <taxon>Mammalia</taxon>
        <taxon>Eutheria</taxon>
        <taxon>Laurasiatheria</taxon>
        <taxon>Chiroptera</taxon>
        <taxon>Yangochiroptera</taxon>
        <taxon>Phyllostomidae</taxon>
        <taxon>Phyllostominae</taxon>
        <taxon>Phyllostomus</taxon>
    </lineage>
</organism>
<dbReference type="EMBL" id="JABVXQ010000002">
    <property type="protein sequence ID" value="KAF6125200.1"/>
    <property type="molecule type" value="Genomic_DNA"/>
</dbReference>
<evidence type="ECO:0000313" key="1">
    <source>
        <dbReference type="EMBL" id="KAF6125200.1"/>
    </source>
</evidence>
<protein>
    <submittedName>
        <fullName evidence="1">Uncharacterized protein</fullName>
    </submittedName>
</protein>
<reference evidence="1 2" key="1">
    <citation type="journal article" date="2020" name="Nature">
        <title>Six reference-quality genomes reveal evolution of bat adaptations.</title>
        <authorList>
            <person name="Jebb D."/>
            <person name="Huang Z."/>
            <person name="Pippel M."/>
            <person name="Hughes G.M."/>
            <person name="Lavrichenko K."/>
            <person name="Devanna P."/>
            <person name="Winkler S."/>
            <person name="Jermiin L.S."/>
            <person name="Skirmuntt E.C."/>
            <person name="Katzourakis A."/>
            <person name="Burkitt-Gray L."/>
            <person name="Ray D.A."/>
            <person name="Sullivan K.A.M."/>
            <person name="Roscito J.G."/>
            <person name="Kirilenko B.M."/>
            <person name="Davalos L.M."/>
            <person name="Corthals A.P."/>
            <person name="Power M.L."/>
            <person name="Jones G."/>
            <person name="Ransome R.D."/>
            <person name="Dechmann D.K.N."/>
            <person name="Locatelli A.G."/>
            <person name="Puechmaille S.J."/>
            <person name="Fedrigo O."/>
            <person name="Jarvis E.D."/>
            <person name="Hiller M."/>
            <person name="Vernes S.C."/>
            <person name="Myers E.W."/>
            <person name="Teeling E.C."/>
        </authorList>
    </citation>
    <scope>NUCLEOTIDE SEQUENCE [LARGE SCALE GENOMIC DNA]</scope>
    <source>
        <strain evidence="1">Bat1K_MPI-CBG_1</strain>
    </source>
</reference>
<proteinExistence type="predicted"/>
<accession>A0A834EL91</accession>
<evidence type="ECO:0000313" key="2">
    <source>
        <dbReference type="Proteomes" id="UP000664940"/>
    </source>
</evidence>